<dbReference type="InterPro" id="IPR012902">
    <property type="entry name" value="N_methyl_site"/>
</dbReference>
<dbReference type="Proteomes" id="UP000178349">
    <property type="component" value="Unassembled WGS sequence"/>
</dbReference>
<reference evidence="1 2" key="1">
    <citation type="journal article" date="2016" name="Nat. Commun.">
        <title>Thousands of microbial genomes shed light on interconnected biogeochemical processes in an aquifer system.</title>
        <authorList>
            <person name="Anantharaman K."/>
            <person name="Brown C.T."/>
            <person name="Hug L.A."/>
            <person name="Sharon I."/>
            <person name="Castelle C.J."/>
            <person name="Probst A.J."/>
            <person name="Thomas B.C."/>
            <person name="Singh A."/>
            <person name="Wilkins M.J."/>
            <person name="Karaoz U."/>
            <person name="Brodie E.L."/>
            <person name="Williams K.H."/>
            <person name="Hubbard S.S."/>
            <person name="Banfield J.F."/>
        </authorList>
    </citation>
    <scope>NUCLEOTIDE SEQUENCE [LARGE SCALE GENOMIC DNA]</scope>
</reference>
<sequence length="162" mass="17459">MFLKNKKAFTFLELIIVIAITGILITAASPVYGSFQVKLQLLDSSADIIQALRTARGQSLVGLNDDAHGVYFNIDSNGVDSFTLYQGDSYELREVEYDLTITLKSALSISNTTFTEIGGNVDINFSKGGLAIPNNLGSLTISHSVTGSKSISVNKYGKVEKN</sequence>
<dbReference type="AlphaFoldDB" id="A0A1F6NPF3"/>
<evidence type="ECO:0008006" key="3">
    <source>
        <dbReference type="Google" id="ProtNLM"/>
    </source>
</evidence>
<dbReference type="SUPFAM" id="SSF54523">
    <property type="entry name" value="Pili subunits"/>
    <property type="match status" value="1"/>
</dbReference>
<dbReference type="Pfam" id="PF07963">
    <property type="entry name" value="N_methyl"/>
    <property type="match status" value="1"/>
</dbReference>
<dbReference type="InterPro" id="IPR045584">
    <property type="entry name" value="Pilin-like"/>
</dbReference>
<dbReference type="EMBL" id="MFQW01000036">
    <property type="protein sequence ID" value="OGH85821.1"/>
    <property type="molecule type" value="Genomic_DNA"/>
</dbReference>
<name>A0A1F6NPF3_9BACT</name>
<proteinExistence type="predicted"/>
<gene>
    <name evidence="1" type="ORF">A2493_02220</name>
</gene>
<dbReference type="Gene3D" id="3.30.700.10">
    <property type="entry name" value="Glycoprotein, Type 4 Pilin"/>
    <property type="match status" value="1"/>
</dbReference>
<accession>A0A1F6NPF3</accession>
<evidence type="ECO:0000313" key="2">
    <source>
        <dbReference type="Proteomes" id="UP000178349"/>
    </source>
</evidence>
<organism evidence="1 2">
    <name type="scientific">Candidatus Magasanikbacteria bacterium RIFOXYC12_FULL_33_11</name>
    <dbReference type="NCBI Taxonomy" id="1798701"/>
    <lineage>
        <taxon>Bacteria</taxon>
        <taxon>Candidatus Magasanikiibacteriota</taxon>
    </lineage>
</organism>
<evidence type="ECO:0000313" key="1">
    <source>
        <dbReference type="EMBL" id="OGH85821.1"/>
    </source>
</evidence>
<protein>
    <recommendedName>
        <fullName evidence="3">General secretion pathway GspH domain-containing protein</fullName>
    </recommendedName>
</protein>
<dbReference type="NCBIfam" id="TIGR02532">
    <property type="entry name" value="IV_pilin_GFxxxE"/>
    <property type="match status" value="1"/>
</dbReference>
<comment type="caution">
    <text evidence="1">The sequence shown here is derived from an EMBL/GenBank/DDBJ whole genome shotgun (WGS) entry which is preliminary data.</text>
</comment>